<evidence type="ECO:0000313" key="8">
    <source>
        <dbReference type="Proteomes" id="UP001497444"/>
    </source>
</evidence>
<feature type="chain" id="PRO_5046452619" description="Glucosylceramidase" evidence="4">
    <location>
        <begin position="24"/>
        <end position="434"/>
    </location>
</feature>
<gene>
    <name evidence="7" type="ORF">CSSPJE1EN1_LOCUS27958</name>
</gene>
<organism evidence="7 8">
    <name type="scientific">Sphagnum jensenii</name>
    <dbReference type="NCBI Taxonomy" id="128206"/>
    <lineage>
        <taxon>Eukaryota</taxon>
        <taxon>Viridiplantae</taxon>
        <taxon>Streptophyta</taxon>
        <taxon>Embryophyta</taxon>
        <taxon>Bryophyta</taxon>
        <taxon>Sphagnophytina</taxon>
        <taxon>Sphagnopsida</taxon>
        <taxon>Sphagnales</taxon>
        <taxon>Sphagnaceae</taxon>
        <taxon>Sphagnum</taxon>
    </lineage>
</organism>
<protein>
    <recommendedName>
        <fullName evidence="9">Glucosylceramidase</fullName>
    </recommendedName>
</protein>
<dbReference type="PRINTS" id="PR00843">
    <property type="entry name" value="GLHYDRLASE30"/>
</dbReference>
<evidence type="ECO:0008006" key="9">
    <source>
        <dbReference type="Google" id="ProtNLM"/>
    </source>
</evidence>
<dbReference type="InterPro" id="IPR033452">
    <property type="entry name" value="GH30_C"/>
</dbReference>
<sequence length="434" mass="48951">MKSEVVLIFAVCIASHLVPWVEAKACKPRDFGRGSIVCVCDEHYCDDIEGMEGESGRSVLVTSNKAGLRFERFSLALDEDHSGEGPPPTTVAIDRSKKLQKVLGFGAAFSDSTSINIKKLPDKLRLRLLRDYFGQDGLEYNMGRVPLGATDFSVRKYTYNDVDNDEEMVNMQLAEEDLDFKTCSVAMRGVDQRDFVKLDLGPELKKAGLTPDKLKLFILDDNLPYIPEVVDTILQDTEAAKYVSGVATHWYETSDESWQLLDGIHENYPDQEIVSTEACNGYLKLYEEAVTLGNWTRAERYAVDILQSFKHWNTAWIDWNLALDMEGGPNWVNNTVDAPIIINHEEGEYYKNPMFYAIGQFSKFVPPGSVRIESSESKSKSSLMQVAFETPEKEVVLVVINRSENEKVIRVKEGSRDFSIHLSPESINTAIWKA</sequence>
<dbReference type="InterPro" id="IPR033453">
    <property type="entry name" value="Glyco_hydro_30_TIM-barrel"/>
</dbReference>
<feature type="domain" description="Glycosyl hydrolase family 30 TIM-barrel" evidence="5">
    <location>
        <begin position="190"/>
        <end position="365"/>
    </location>
</feature>
<dbReference type="Pfam" id="PF17189">
    <property type="entry name" value="Glyco_hydro_30C"/>
    <property type="match status" value="1"/>
</dbReference>
<dbReference type="Gene3D" id="3.20.20.80">
    <property type="entry name" value="Glycosidases"/>
    <property type="match status" value="2"/>
</dbReference>
<keyword evidence="2 4" id="KW-0732">Signal</keyword>
<dbReference type="Proteomes" id="UP001497444">
    <property type="component" value="Unassembled WGS sequence"/>
</dbReference>
<comment type="caution">
    <text evidence="7">The sequence shown here is derived from an EMBL/GenBank/DDBJ whole genome shotgun (WGS) entry which is preliminary data.</text>
</comment>
<name>A0ABP0VGL1_9BRYO</name>
<feature type="signal peptide" evidence="4">
    <location>
        <begin position="1"/>
        <end position="23"/>
    </location>
</feature>
<keyword evidence="8" id="KW-1185">Reference proteome</keyword>
<dbReference type="Pfam" id="PF02055">
    <property type="entry name" value="Glyco_hydro_30"/>
    <property type="match status" value="2"/>
</dbReference>
<proteinExistence type="inferred from homology"/>
<dbReference type="PANTHER" id="PTHR11069:SF23">
    <property type="entry name" value="LYSOSOMAL ACID GLUCOSYLCERAMIDASE"/>
    <property type="match status" value="1"/>
</dbReference>
<accession>A0ABP0VGL1</accession>
<evidence type="ECO:0000256" key="2">
    <source>
        <dbReference type="ARBA" id="ARBA00022729"/>
    </source>
</evidence>
<dbReference type="PANTHER" id="PTHR11069">
    <property type="entry name" value="GLUCOSYLCERAMIDASE"/>
    <property type="match status" value="1"/>
</dbReference>
<dbReference type="EMBL" id="CAXAQS010000661">
    <property type="protein sequence ID" value="CAK9252580.1"/>
    <property type="molecule type" value="Genomic_DNA"/>
</dbReference>
<evidence type="ECO:0000313" key="7">
    <source>
        <dbReference type="EMBL" id="CAK9252580.1"/>
    </source>
</evidence>
<dbReference type="InterPro" id="IPR017853">
    <property type="entry name" value="GH"/>
</dbReference>
<evidence type="ECO:0000259" key="6">
    <source>
        <dbReference type="Pfam" id="PF17189"/>
    </source>
</evidence>
<dbReference type="InterPro" id="IPR001139">
    <property type="entry name" value="Glyco_hydro_30"/>
</dbReference>
<evidence type="ECO:0000256" key="3">
    <source>
        <dbReference type="ARBA" id="ARBA00022801"/>
    </source>
</evidence>
<dbReference type="SUPFAM" id="SSF51445">
    <property type="entry name" value="(Trans)glycosidases"/>
    <property type="match status" value="1"/>
</dbReference>
<reference evidence="7" key="1">
    <citation type="submission" date="2024-02" db="EMBL/GenBank/DDBJ databases">
        <authorList>
            <consortium name="ELIXIR-Norway"/>
            <consortium name="Elixir Norway"/>
        </authorList>
    </citation>
    <scope>NUCLEOTIDE SEQUENCE</scope>
</reference>
<feature type="domain" description="Glycosyl hydrolase family 30 TIM-barrel" evidence="5">
    <location>
        <begin position="103"/>
        <end position="184"/>
    </location>
</feature>
<evidence type="ECO:0000259" key="5">
    <source>
        <dbReference type="Pfam" id="PF02055"/>
    </source>
</evidence>
<keyword evidence="3" id="KW-0378">Hydrolase</keyword>
<dbReference type="SUPFAM" id="SSF51011">
    <property type="entry name" value="Glycosyl hydrolase domain"/>
    <property type="match status" value="2"/>
</dbReference>
<comment type="similarity">
    <text evidence="1">Belongs to the glycosyl hydrolase 30 family.</text>
</comment>
<evidence type="ECO:0000256" key="1">
    <source>
        <dbReference type="ARBA" id="ARBA00005382"/>
    </source>
</evidence>
<evidence type="ECO:0000256" key="4">
    <source>
        <dbReference type="SAM" id="SignalP"/>
    </source>
</evidence>
<feature type="domain" description="Glycosyl hydrolase family 30 beta sandwich" evidence="6">
    <location>
        <begin position="368"/>
        <end position="429"/>
    </location>
</feature>